<proteinExistence type="predicted"/>
<dbReference type="EMBL" id="PUFN01000004">
    <property type="protein sequence ID" value="TDG74538.1"/>
    <property type="molecule type" value="Genomic_DNA"/>
</dbReference>
<evidence type="ECO:0000313" key="1">
    <source>
        <dbReference type="EMBL" id="TDG74538.1"/>
    </source>
</evidence>
<dbReference type="Proteomes" id="UP000295257">
    <property type="component" value="Unassembled WGS sequence"/>
</dbReference>
<reference evidence="1 2" key="1">
    <citation type="journal article" date="2019" name="Appl. Microbiol. Biotechnol.">
        <title>Uncovering carbohydrate metabolism through a genotype-phenotype association study of 56 lactic acid bacteria genomes.</title>
        <authorList>
            <person name="Buron-Moles G."/>
            <person name="Chailyan A."/>
            <person name="Dolejs I."/>
            <person name="Forster J."/>
            <person name="Miks M.H."/>
        </authorList>
    </citation>
    <scope>NUCLEOTIDE SEQUENCE [LARGE SCALE GENOMIC DNA]</scope>
    <source>
        <strain evidence="1 2">ATCC 29644</strain>
    </source>
</reference>
<dbReference type="OrthoDB" id="2303358at2"/>
<accession>A0A4V3A3H1</accession>
<protein>
    <submittedName>
        <fullName evidence="1">Uncharacterized protein</fullName>
    </submittedName>
</protein>
<name>A0A4V3A3H1_9LACO</name>
<gene>
    <name evidence="1" type="ORF">C5L30_000254</name>
</gene>
<evidence type="ECO:0000313" key="2">
    <source>
        <dbReference type="Proteomes" id="UP000295257"/>
    </source>
</evidence>
<organism evidence="1 2">
    <name type="scientific">Companilactobacillus farciminis</name>
    <dbReference type="NCBI Taxonomy" id="1612"/>
    <lineage>
        <taxon>Bacteria</taxon>
        <taxon>Bacillati</taxon>
        <taxon>Bacillota</taxon>
        <taxon>Bacilli</taxon>
        <taxon>Lactobacillales</taxon>
        <taxon>Lactobacillaceae</taxon>
        <taxon>Companilactobacillus</taxon>
    </lineage>
</organism>
<dbReference type="AlphaFoldDB" id="A0A4V3A3H1"/>
<comment type="caution">
    <text evidence="1">The sequence shown here is derived from an EMBL/GenBank/DDBJ whole genome shotgun (WGS) entry which is preliminary data.</text>
</comment>
<keyword evidence="2" id="KW-1185">Reference proteome</keyword>
<sequence>MTNPELIKLVQSIERDYGTVNCKEAANDSRLKYMHSMYPSESKQPEVARNKTKMKQAQHLLDTLNEPKYKIAKMVHVNSNTFSQLCSSGLLDDELWLAHRQHRFQYRYYRGDKLIAKGTIKQIANKTGKTERQIRYCQLSTYRKYAHAEKYQLIRVRS</sequence>
<dbReference type="RefSeq" id="WP_010019265.1">
    <property type="nucleotide sequence ID" value="NZ_PUFN01000004.1"/>
</dbReference>